<reference evidence="2" key="1">
    <citation type="submission" date="2017-09" db="EMBL/GenBank/DDBJ databases">
        <authorList>
            <person name="Varghese N."/>
            <person name="Submissions S."/>
        </authorList>
    </citation>
    <scope>NUCLEOTIDE SEQUENCE [LARGE SCALE GENOMIC DNA]</scope>
    <source>
        <strain evidence="2">CGMCC 1.12461</strain>
    </source>
</reference>
<accession>A0A285ITI5</accession>
<sequence length="157" mass="17464">MILINHTGNTVSNKYNQFKSADLSSQPLQPGQQAPMKKGETVLLSQNAQKIVSGEISIAKRYDVENMTEKERVSMANELRDGGFIDAKEHLNLSLEFSKVASIHFGIKDSSSVKTNFLADVINELEFAKAHGEVETGIRTREDVIAILQRMKSLRNS</sequence>
<proteinExistence type="predicted"/>
<keyword evidence="2" id="KW-1185">Reference proteome</keyword>
<evidence type="ECO:0000313" key="1">
    <source>
        <dbReference type="EMBL" id="SNY51284.1"/>
    </source>
</evidence>
<evidence type="ECO:0000313" key="2">
    <source>
        <dbReference type="Proteomes" id="UP000219353"/>
    </source>
</evidence>
<organism evidence="1 2">
    <name type="scientific">Arsukibacterium tuosuense</name>
    <dbReference type="NCBI Taxonomy" id="1323745"/>
    <lineage>
        <taxon>Bacteria</taxon>
        <taxon>Pseudomonadati</taxon>
        <taxon>Pseudomonadota</taxon>
        <taxon>Gammaproteobacteria</taxon>
        <taxon>Chromatiales</taxon>
        <taxon>Chromatiaceae</taxon>
        <taxon>Arsukibacterium</taxon>
    </lineage>
</organism>
<dbReference type="RefSeq" id="WP_097111057.1">
    <property type="nucleotide sequence ID" value="NZ_OBEB01000003.1"/>
</dbReference>
<dbReference type="EMBL" id="OBEB01000003">
    <property type="protein sequence ID" value="SNY51284.1"/>
    <property type="molecule type" value="Genomic_DNA"/>
</dbReference>
<name>A0A285ITI5_9GAMM</name>
<protein>
    <submittedName>
        <fullName evidence="1">Uncharacterized protein</fullName>
    </submittedName>
</protein>
<dbReference type="AlphaFoldDB" id="A0A285ITI5"/>
<dbReference type="Proteomes" id="UP000219353">
    <property type="component" value="Unassembled WGS sequence"/>
</dbReference>
<gene>
    <name evidence="1" type="ORF">SAMN06297280_1806</name>
</gene>